<organism evidence="1">
    <name type="scientific">Capitella teleta</name>
    <name type="common">Polychaete worm</name>
    <dbReference type="NCBI Taxonomy" id="283909"/>
    <lineage>
        <taxon>Eukaryota</taxon>
        <taxon>Metazoa</taxon>
        <taxon>Spiralia</taxon>
        <taxon>Lophotrochozoa</taxon>
        <taxon>Annelida</taxon>
        <taxon>Polychaeta</taxon>
        <taxon>Sedentaria</taxon>
        <taxon>Scolecida</taxon>
        <taxon>Capitellidae</taxon>
        <taxon>Capitella</taxon>
    </lineage>
</organism>
<reference evidence="1 3" key="2">
    <citation type="journal article" date="2013" name="Nature">
        <title>Insights into bilaterian evolution from three spiralian genomes.</title>
        <authorList>
            <person name="Simakov O."/>
            <person name="Marletaz F."/>
            <person name="Cho S.J."/>
            <person name="Edsinger-Gonzales E."/>
            <person name="Havlak P."/>
            <person name="Hellsten U."/>
            <person name="Kuo D.H."/>
            <person name="Larsson T."/>
            <person name="Lv J."/>
            <person name="Arendt D."/>
            <person name="Savage R."/>
            <person name="Osoegawa K."/>
            <person name="de Jong P."/>
            <person name="Grimwood J."/>
            <person name="Chapman J.A."/>
            <person name="Shapiro H."/>
            <person name="Aerts A."/>
            <person name="Otillar R.P."/>
            <person name="Terry A.Y."/>
            <person name="Boore J.L."/>
            <person name="Grigoriev I.V."/>
            <person name="Lindberg D.R."/>
            <person name="Seaver E.C."/>
            <person name="Weisblat D.A."/>
            <person name="Putnam N.H."/>
            <person name="Rokhsar D.S."/>
        </authorList>
    </citation>
    <scope>NUCLEOTIDE SEQUENCE</scope>
    <source>
        <strain evidence="1 3">I ESC-2004</strain>
    </source>
</reference>
<accession>R7URI1</accession>
<name>R7URI1_CAPTE</name>
<proteinExistence type="predicted"/>
<sequence length="323" mass="36592">MRDLPIFLAFVEGLEQLFLCGRLFRFHLRVRVRCLQQQQQQDDHHVWTLVKGTPRLQEIASFMHDHFDGRFVWLEEAAQPEGDRQRIKTTELLCSGLTIETYRFKESASKGTTLSLQSSTHLQVRLNDLSLEEKFGLSMYTCHHKGLSADADLFLSGKHATTEQRKMQWRSGTTQHLDGFKVCAMAATAPAGRPHINRVQLVLYGSNQVPLVLEDNPQMTTALRDLLPVQRYDLRWSLDDKMLVECDAEETATLVVCLFMDGDNLRERLLSVVIGHQESLQKAVISAVDRVLVNANAALKVDSSEDLESVLFNKLLVSCSANP</sequence>
<keyword evidence="3" id="KW-1185">Reference proteome</keyword>
<protein>
    <submittedName>
        <fullName evidence="1 2">Uncharacterized protein</fullName>
    </submittedName>
</protein>
<dbReference type="EnsemblMetazoa" id="CapteT217022">
    <property type="protein sequence ID" value="CapteP217022"/>
    <property type="gene ID" value="CapteG217022"/>
</dbReference>
<dbReference type="AlphaFoldDB" id="R7URI1"/>
<evidence type="ECO:0000313" key="3">
    <source>
        <dbReference type="Proteomes" id="UP000014760"/>
    </source>
</evidence>
<dbReference type="EMBL" id="KB298780">
    <property type="protein sequence ID" value="ELU08748.1"/>
    <property type="molecule type" value="Genomic_DNA"/>
</dbReference>
<dbReference type="HOGENOM" id="CLU_861208_0_0_1"/>
<evidence type="ECO:0000313" key="1">
    <source>
        <dbReference type="EMBL" id="ELU08748.1"/>
    </source>
</evidence>
<reference evidence="3" key="1">
    <citation type="submission" date="2012-12" db="EMBL/GenBank/DDBJ databases">
        <authorList>
            <person name="Hellsten U."/>
            <person name="Grimwood J."/>
            <person name="Chapman J.A."/>
            <person name="Shapiro H."/>
            <person name="Aerts A."/>
            <person name="Otillar R.P."/>
            <person name="Terry A.Y."/>
            <person name="Boore J.L."/>
            <person name="Simakov O."/>
            <person name="Marletaz F."/>
            <person name="Cho S.-J."/>
            <person name="Edsinger-Gonzales E."/>
            <person name="Havlak P."/>
            <person name="Kuo D.-H."/>
            <person name="Larsson T."/>
            <person name="Lv J."/>
            <person name="Arendt D."/>
            <person name="Savage R."/>
            <person name="Osoegawa K."/>
            <person name="de Jong P."/>
            <person name="Lindberg D.R."/>
            <person name="Seaver E.C."/>
            <person name="Weisblat D.A."/>
            <person name="Putnam N.H."/>
            <person name="Grigoriev I.V."/>
            <person name="Rokhsar D.S."/>
        </authorList>
    </citation>
    <scope>NUCLEOTIDE SEQUENCE</scope>
    <source>
        <strain evidence="3">I ESC-2004</strain>
    </source>
</reference>
<dbReference type="EMBL" id="AMQN01006615">
    <property type="status" value="NOT_ANNOTATED_CDS"/>
    <property type="molecule type" value="Genomic_DNA"/>
</dbReference>
<reference evidence="2" key="3">
    <citation type="submission" date="2015-06" db="UniProtKB">
        <authorList>
            <consortium name="EnsemblMetazoa"/>
        </authorList>
    </citation>
    <scope>IDENTIFICATION</scope>
</reference>
<dbReference type="Proteomes" id="UP000014760">
    <property type="component" value="Unassembled WGS sequence"/>
</dbReference>
<evidence type="ECO:0000313" key="2">
    <source>
        <dbReference type="EnsemblMetazoa" id="CapteP217022"/>
    </source>
</evidence>
<gene>
    <name evidence="1" type="ORF">CAPTEDRAFT_217022</name>
</gene>